<dbReference type="VEuPathDB" id="VectorBase:LDEU005112"/>
<proteinExistence type="predicted"/>
<sequence length="383" mass="43806">MTSKEHSGDQEPAKGRLFVSTILTNFICFSKSNVKNEDRDQPSKCRKSKVLANKQRAVFGQPEVELSCSSLQKTKDRSVDSLDTLDSGHSQEGSSVSVNELRFLEAHDVLKPYRNAESSGVGSEQSTSLDSSETEDSMCEKESILRRNDSKESLKSSTSSFEDESQCNNQSGLIKAFMNNFVEKIFNESDEITVEEKALFGEYCRTAVGRLWFARFISKQRIYRKEVNESTFYSLVQFFAIVLFECSEADDFSPAKTIMNMCFTYYCRLGSSGTHYIYHYLREQPIWRSLRFWSAAFFDAVQCEKAKRPTLSRKQRSCLSDADIQEEIKFQQNITFGQLGFQPSRTFTYNMKEFGLSKSFCHQFLRKQCTIANLPSGLKNSNC</sequence>
<evidence type="ECO:0000259" key="2">
    <source>
        <dbReference type="Pfam" id="PF12335"/>
    </source>
</evidence>
<dbReference type="Proteomes" id="UP000288716">
    <property type="component" value="Unassembled WGS sequence"/>
</dbReference>
<dbReference type="PANTHER" id="PTHR13663">
    <property type="entry name" value="SIMILAR TO RIKEN CDNA 6430548M08"/>
    <property type="match status" value="1"/>
</dbReference>
<dbReference type="InterPro" id="IPR039872">
    <property type="entry name" value="KIAA0513"/>
</dbReference>
<dbReference type="EMBL" id="NCKV01002379">
    <property type="protein sequence ID" value="RWS26929.1"/>
    <property type="molecule type" value="Genomic_DNA"/>
</dbReference>
<comment type="caution">
    <text evidence="3">The sequence shown here is derived from an EMBL/GenBank/DDBJ whole genome shotgun (WGS) entry which is preliminary data.</text>
</comment>
<evidence type="ECO:0000313" key="3">
    <source>
        <dbReference type="EMBL" id="RWS26929.1"/>
    </source>
</evidence>
<evidence type="ECO:0000256" key="1">
    <source>
        <dbReference type="SAM" id="MobiDB-lite"/>
    </source>
</evidence>
<dbReference type="PANTHER" id="PTHR13663:SF2">
    <property type="entry name" value="SIMILAR TO RIKEN CDNA 6430548M08"/>
    <property type="match status" value="1"/>
</dbReference>
<feature type="compositionally biased region" description="Basic and acidic residues" evidence="1">
    <location>
        <begin position="138"/>
        <end position="154"/>
    </location>
</feature>
<accession>A0A443SHF1</accession>
<dbReference type="InterPro" id="IPR022096">
    <property type="entry name" value="SBF1/SBF2"/>
</dbReference>
<dbReference type="STRING" id="299467.A0A443SHF1"/>
<evidence type="ECO:0000313" key="4">
    <source>
        <dbReference type="Proteomes" id="UP000288716"/>
    </source>
</evidence>
<gene>
    <name evidence="3" type="ORF">B4U80_03309</name>
</gene>
<feature type="region of interest" description="Disordered" evidence="1">
    <location>
        <begin position="114"/>
        <end position="166"/>
    </location>
</feature>
<dbReference type="Pfam" id="PF12335">
    <property type="entry name" value="SBF2"/>
    <property type="match status" value="1"/>
</dbReference>
<feature type="domain" description="SBF1/SBF2" evidence="2">
    <location>
        <begin position="226"/>
        <end position="315"/>
    </location>
</feature>
<keyword evidence="4" id="KW-1185">Reference proteome</keyword>
<protein>
    <recommendedName>
        <fullName evidence="2">SBF1/SBF2 domain-containing protein</fullName>
    </recommendedName>
</protein>
<name>A0A443SHF1_9ACAR</name>
<dbReference type="AlphaFoldDB" id="A0A443SHF1"/>
<reference evidence="3 4" key="1">
    <citation type="journal article" date="2018" name="Gigascience">
        <title>Genomes of trombidid mites reveal novel predicted allergens and laterally-transferred genes associated with secondary metabolism.</title>
        <authorList>
            <person name="Dong X."/>
            <person name="Chaisiri K."/>
            <person name="Xia D."/>
            <person name="Armstrong S.D."/>
            <person name="Fang Y."/>
            <person name="Donnelly M.J."/>
            <person name="Kadowaki T."/>
            <person name="McGarry J.W."/>
            <person name="Darby A.C."/>
            <person name="Makepeace B.L."/>
        </authorList>
    </citation>
    <scope>NUCLEOTIDE SEQUENCE [LARGE SCALE GENOMIC DNA]</scope>
    <source>
        <strain evidence="3">UoL-UT</strain>
    </source>
</reference>
<dbReference type="OrthoDB" id="6268344at2759"/>
<organism evidence="3 4">
    <name type="scientific">Leptotrombidium deliense</name>
    <dbReference type="NCBI Taxonomy" id="299467"/>
    <lineage>
        <taxon>Eukaryota</taxon>
        <taxon>Metazoa</taxon>
        <taxon>Ecdysozoa</taxon>
        <taxon>Arthropoda</taxon>
        <taxon>Chelicerata</taxon>
        <taxon>Arachnida</taxon>
        <taxon>Acari</taxon>
        <taxon>Acariformes</taxon>
        <taxon>Trombidiformes</taxon>
        <taxon>Prostigmata</taxon>
        <taxon>Anystina</taxon>
        <taxon>Parasitengona</taxon>
        <taxon>Trombiculoidea</taxon>
        <taxon>Trombiculidae</taxon>
        <taxon>Leptotrombidium</taxon>
    </lineage>
</organism>